<organism evidence="12">
    <name type="scientific">marine metagenome</name>
    <dbReference type="NCBI Taxonomy" id="408172"/>
    <lineage>
        <taxon>unclassified sequences</taxon>
        <taxon>metagenomes</taxon>
        <taxon>ecological metagenomes</taxon>
    </lineage>
</organism>
<dbReference type="InterPro" id="IPR045357">
    <property type="entry name" value="Aminopeptidase_N-like_N"/>
</dbReference>
<evidence type="ECO:0000259" key="10">
    <source>
        <dbReference type="Pfam" id="PF11838"/>
    </source>
</evidence>
<comment type="similarity">
    <text evidence="2">Belongs to the peptidase M1 family.</text>
</comment>
<dbReference type="Gene3D" id="1.10.390.10">
    <property type="entry name" value="Neutral Protease Domain 2"/>
    <property type="match status" value="1"/>
</dbReference>
<dbReference type="InterPro" id="IPR001930">
    <property type="entry name" value="Peptidase_M1"/>
</dbReference>
<dbReference type="EMBL" id="UINC01014728">
    <property type="protein sequence ID" value="SVA62607.1"/>
    <property type="molecule type" value="Genomic_DNA"/>
</dbReference>
<dbReference type="GO" id="GO:0016020">
    <property type="term" value="C:membrane"/>
    <property type="evidence" value="ECO:0007669"/>
    <property type="project" value="TreeGrafter"/>
</dbReference>
<evidence type="ECO:0008006" key="13">
    <source>
        <dbReference type="Google" id="ProtNLM"/>
    </source>
</evidence>
<reference evidence="12" key="1">
    <citation type="submission" date="2018-05" db="EMBL/GenBank/DDBJ databases">
        <authorList>
            <person name="Lanie J.A."/>
            <person name="Ng W.-L."/>
            <person name="Kazmierczak K.M."/>
            <person name="Andrzejewski T.M."/>
            <person name="Davidsen T.M."/>
            <person name="Wayne K.J."/>
            <person name="Tettelin H."/>
            <person name="Glass J.I."/>
            <person name="Rusch D."/>
            <person name="Podicherti R."/>
            <person name="Tsui H.-C.T."/>
            <person name="Winkler M.E."/>
        </authorList>
    </citation>
    <scope>NUCLEOTIDE SEQUENCE</scope>
</reference>
<dbReference type="AlphaFoldDB" id="A0A381XEK9"/>
<dbReference type="InterPro" id="IPR034016">
    <property type="entry name" value="M1_APN-typ"/>
</dbReference>
<dbReference type="InterPro" id="IPR014782">
    <property type="entry name" value="Peptidase_M1_dom"/>
</dbReference>
<evidence type="ECO:0000256" key="5">
    <source>
        <dbReference type="ARBA" id="ARBA00022723"/>
    </source>
</evidence>
<dbReference type="GO" id="GO:0005737">
    <property type="term" value="C:cytoplasm"/>
    <property type="evidence" value="ECO:0007669"/>
    <property type="project" value="TreeGrafter"/>
</dbReference>
<dbReference type="SUPFAM" id="SSF55486">
    <property type="entry name" value="Metalloproteases ('zincins'), catalytic domain"/>
    <property type="match status" value="1"/>
</dbReference>
<evidence type="ECO:0000256" key="3">
    <source>
        <dbReference type="ARBA" id="ARBA00022438"/>
    </source>
</evidence>
<dbReference type="FunFam" id="1.25.50.20:FF:000002">
    <property type="entry name" value="Aminopeptidase"/>
    <property type="match status" value="1"/>
</dbReference>
<dbReference type="SUPFAM" id="SSF63737">
    <property type="entry name" value="Leukotriene A4 hydrolase N-terminal domain"/>
    <property type="match status" value="1"/>
</dbReference>
<evidence type="ECO:0000259" key="9">
    <source>
        <dbReference type="Pfam" id="PF01433"/>
    </source>
</evidence>
<keyword evidence="7" id="KW-0862">Zinc</keyword>
<dbReference type="GO" id="GO:0008270">
    <property type="term" value="F:zinc ion binding"/>
    <property type="evidence" value="ECO:0007669"/>
    <property type="project" value="InterPro"/>
</dbReference>
<dbReference type="InterPro" id="IPR050344">
    <property type="entry name" value="Peptidase_M1_aminopeptidases"/>
</dbReference>
<dbReference type="PANTHER" id="PTHR11533:SF174">
    <property type="entry name" value="PUROMYCIN-SENSITIVE AMINOPEPTIDASE-RELATED"/>
    <property type="match status" value="1"/>
</dbReference>
<dbReference type="GO" id="GO:0043171">
    <property type="term" value="P:peptide catabolic process"/>
    <property type="evidence" value="ECO:0007669"/>
    <property type="project" value="TreeGrafter"/>
</dbReference>
<dbReference type="InterPro" id="IPR027268">
    <property type="entry name" value="Peptidase_M4/M1_CTD_sf"/>
</dbReference>
<evidence type="ECO:0000313" key="12">
    <source>
        <dbReference type="EMBL" id="SVA62607.1"/>
    </source>
</evidence>
<dbReference type="InterPro" id="IPR024571">
    <property type="entry name" value="ERAP1-like_C_dom"/>
</dbReference>
<evidence type="ECO:0000259" key="11">
    <source>
        <dbReference type="Pfam" id="PF17900"/>
    </source>
</evidence>
<dbReference type="CDD" id="cd09601">
    <property type="entry name" value="M1_APN-Q_like"/>
    <property type="match status" value="1"/>
</dbReference>
<dbReference type="GO" id="GO:0005615">
    <property type="term" value="C:extracellular space"/>
    <property type="evidence" value="ECO:0007669"/>
    <property type="project" value="TreeGrafter"/>
</dbReference>
<proteinExistence type="inferred from homology"/>
<evidence type="ECO:0000256" key="1">
    <source>
        <dbReference type="ARBA" id="ARBA00001947"/>
    </source>
</evidence>
<dbReference type="GO" id="GO:0042277">
    <property type="term" value="F:peptide binding"/>
    <property type="evidence" value="ECO:0007669"/>
    <property type="project" value="TreeGrafter"/>
</dbReference>
<evidence type="ECO:0000256" key="2">
    <source>
        <dbReference type="ARBA" id="ARBA00010136"/>
    </source>
</evidence>
<name>A0A381XEK9_9ZZZZ</name>
<comment type="cofactor">
    <cofactor evidence="1">
        <name>Zn(2+)</name>
        <dbReference type="ChEBI" id="CHEBI:29105"/>
    </cofactor>
</comment>
<feature type="domain" description="ERAP1-like C-terminal" evidence="10">
    <location>
        <begin position="523"/>
        <end position="836"/>
    </location>
</feature>
<protein>
    <recommendedName>
        <fullName evidence="13">Aminopeptidase</fullName>
    </recommendedName>
</protein>
<evidence type="ECO:0000256" key="4">
    <source>
        <dbReference type="ARBA" id="ARBA00022670"/>
    </source>
</evidence>
<dbReference type="Gene3D" id="2.60.40.1730">
    <property type="entry name" value="tricorn interacting facor f3 domain"/>
    <property type="match status" value="1"/>
</dbReference>
<evidence type="ECO:0000256" key="7">
    <source>
        <dbReference type="ARBA" id="ARBA00022833"/>
    </source>
</evidence>
<feature type="domain" description="Aminopeptidase N-like N-terminal" evidence="11">
    <location>
        <begin position="14"/>
        <end position="198"/>
    </location>
</feature>
<dbReference type="Pfam" id="PF17900">
    <property type="entry name" value="Peptidase_M1_N"/>
    <property type="match status" value="1"/>
</dbReference>
<dbReference type="FunFam" id="2.60.40.1730:FF:000002">
    <property type="entry name" value="Aminopeptidase"/>
    <property type="match status" value="1"/>
</dbReference>
<gene>
    <name evidence="12" type="ORF">METZ01_LOCUS115461</name>
</gene>
<keyword evidence="6" id="KW-0378">Hydrolase</keyword>
<keyword evidence="4" id="KW-0645">Protease</keyword>
<dbReference type="Pfam" id="PF11838">
    <property type="entry name" value="ERAP1_C"/>
    <property type="match status" value="1"/>
</dbReference>
<sequence length="860" mass="97280">MKNTISYRLPTNVKPTKYQIAIIPDLQTFAFEGEETITIEVLKPTISISLNACELKISYAHVIFGNETILEATNIELDSENERANIHFSEPIPKGRFALKMGFRGILNDQLRGFYRVAYTDFSGNPSFLLCTQFEPTDARKAFPCWDEPAIKATFEVSLIIPSHLTALANTSIASQQINNDGTSTICFKKTPPMSTYYLAFIVGDLASVEQISSDGTLVRVWATRGKEGQGEFALATSTRLLDYFNNYFGIPYPLDKLDHIAVPDFAAGAMENWGAITYREAALLFDETSSSANTKQRIAEIIAHEMAHMWFGDLVTMEWWDDLWLNESFASWMGNKAVDTLFPEWDMWTQFLLEDTNAGLVLDGLTNSHSIEMPVTNPSEIGELFDAISYSKGAAILRMLEVFLGEETFRAGVKTYLSTHQYANARTKDLWNSLTLVSQKPISKIMNTWIKQPGFPILEIGKDSDLNLVTIEQNRFLYSHILGDESSGKWEIPLSLEATGSSKSVLINTNITRIPVVNPLDLKINTGHVGFFRTNYSPEQWESLKVSIVQNKLSANDRLGIQNDAFALTKGGYLSPEIYLSLTEAYKYESHVSVWESIAINLKWIERLIYKKSYFKRFQLFCQNLFIEKATSIGWDAAPGEKHLDSLLRSVLLTRIAAYGHSDTLHTGLTRYSRFLEDPSSLQPDLKDIVFGIAAKQGSQRTFDEMFTLYENSDQHEEKVRMLRAMSMFSDNDLLKKTLAISLNQDLVRNQDVVSLVTSIANNNAGLTMAWDFVKSNWPEFDRRYGDGGFAIMRLVAMTGNFISSRKADDVKAFFENNPTPSAARTIKQSIERINLNAAWLDRYDNDLQRWFSKYPNKA</sequence>
<dbReference type="Pfam" id="PF01433">
    <property type="entry name" value="Peptidase_M1"/>
    <property type="match status" value="1"/>
</dbReference>
<dbReference type="InterPro" id="IPR042097">
    <property type="entry name" value="Aminopeptidase_N-like_N_sf"/>
</dbReference>
<accession>A0A381XEK9</accession>
<dbReference type="FunFam" id="1.10.390.10:FF:000001">
    <property type="entry name" value="Aminopeptidase"/>
    <property type="match status" value="1"/>
</dbReference>
<evidence type="ECO:0000256" key="6">
    <source>
        <dbReference type="ARBA" id="ARBA00022801"/>
    </source>
</evidence>
<feature type="domain" description="Peptidase M1 membrane alanine aminopeptidase" evidence="9">
    <location>
        <begin position="233"/>
        <end position="450"/>
    </location>
</feature>
<dbReference type="GO" id="GO:0070006">
    <property type="term" value="F:metalloaminopeptidase activity"/>
    <property type="evidence" value="ECO:0007669"/>
    <property type="project" value="TreeGrafter"/>
</dbReference>
<keyword evidence="8" id="KW-0482">Metalloprotease</keyword>
<dbReference type="PRINTS" id="PR00756">
    <property type="entry name" value="ALADIPTASE"/>
</dbReference>
<dbReference type="Gene3D" id="1.25.50.20">
    <property type="match status" value="1"/>
</dbReference>
<dbReference type="GO" id="GO:0006508">
    <property type="term" value="P:proteolysis"/>
    <property type="evidence" value="ECO:0007669"/>
    <property type="project" value="UniProtKB-KW"/>
</dbReference>
<keyword evidence="3" id="KW-0031">Aminopeptidase</keyword>
<keyword evidence="5" id="KW-0479">Metal-binding</keyword>
<dbReference type="PANTHER" id="PTHR11533">
    <property type="entry name" value="PROTEASE M1 ZINC METALLOPROTEASE"/>
    <property type="match status" value="1"/>
</dbReference>
<evidence type="ECO:0000256" key="8">
    <source>
        <dbReference type="ARBA" id="ARBA00023049"/>
    </source>
</evidence>
<dbReference type="Gene3D" id="2.60.40.1910">
    <property type="match status" value="1"/>
</dbReference>